<keyword evidence="2" id="KW-1185">Reference proteome</keyword>
<dbReference type="InterPro" id="IPR016123">
    <property type="entry name" value="Mog1/PsbP_a/b/a-sand"/>
</dbReference>
<gene>
    <name evidence="1" type="ORF">BG55_04310</name>
</gene>
<evidence type="ECO:0000313" key="2">
    <source>
        <dbReference type="Proteomes" id="UP000019918"/>
    </source>
</evidence>
<name>A0A014MF01_9GAMM</name>
<reference evidence="1 2" key="1">
    <citation type="submission" date="2014-02" db="EMBL/GenBank/DDBJ databases">
        <title>Draft genome of Erwinia mallotivora strain BT-MARDI, a papaya dieback pathogen.</title>
        <authorList>
            <person name="Redzuan R."/>
            <person name="Abu Bakar N."/>
            <person name="Badrun R."/>
            <person name="Mohd Raih M.F."/>
            <person name="Rozano L."/>
            <person name="Mat Amin N."/>
        </authorList>
    </citation>
    <scope>NUCLEOTIDE SEQUENCE [LARGE SCALE GENOMIC DNA]</scope>
    <source>
        <strain evidence="1 2">BT-MARDI</strain>
    </source>
</reference>
<protein>
    <submittedName>
        <fullName evidence="1">T6SS protein Cts1W</fullName>
    </submittedName>
</protein>
<accession>A0A014MF01</accession>
<dbReference type="SUPFAM" id="SSF55724">
    <property type="entry name" value="Mog1p/PsbP-like"/>
    <property type="match status" value="1"/>
</dbReference>
<dbReference type="Proteomes" id="UP000019918">
    <property type="component" value="Unassembled WGS sequence"/>
</dbReference>
<sequence>MSKNKITYTLYEGTLLTEAPIFDQSVNVLRFRDPEDNEYTILVNRAFLAEDQTLAEFCESQMSFMTNTMPAFAVEGKQLTSEIGPAKLPVVQIGNRFYLEGQLMKQVQTMVALPYHPVINGARRNVIIFTLSAEKEFTEYQRKHYVQLINSFDPEAATLNSKL</sequence>
<dbReference type="OrthoDB" id="6518383at2"/>
<organism evidence="1 2">
    <name type="scientific">Erwinia mallotivora</name>
    <dbReference type="NCBI Taxonomy" id="69222"/>
    <lineage>
        <taxon>Bacteria</taxon>
        <taxon>Pseudomonadati</taxon>
        <taxon>Pseudomonadota</taxon>
        <taxon>Gammaproteobacteria</taxon>
        <taxon>Enterobacterales</taxon>
        <taxon>Erwiniaceae</taxon>
        <taxon>Erwinia</taxon>
    </lineage>
</organism>
<dbReference type="PATRIC" id="fig|69222.5.peg.891"/>
<dbReference type="InterPro" id="IPR014894">
    <property type="entry name" value="DcrB/EagT6"/>
</dbReference>
<dbReference type="Pfam" id="PF08786">
    <property type="entry name" value="DcrB"/>
    <property type="match status" value="1"/>
</dbReference>
<comment type="caution">
    <text evidence="1">The sequence shown here is derived from an EMBL/GenBank/DDBJ whole genome shotgun (WGS) entry which is preliminary data.</text>
</comment>
<proteinExistence type="predicted"/>
<dbReference type="Gene3D" id="3.40.1000.10">
    <property type="entry name" value="Mog1/PsbP, alpha/beta/alpha sandwich"/>
    <property type="match status" value="1"/>
</dbReference>
<dbReference type="AlphaFoldDB" id="A0A014MF01"/>
<dbReference type="EMBL" id="JFHN01000025">
    <property type="protein sequence ID" value="EXU76644.1"/>
    <property type="molecule type" value="Genomic_DNA"/>
</dbReference>
<evidence type="ECO:0000313" key="1">
    <source>
        <dbReference type="EMBL" id="EXU76644.1"/>
    </source>
</evidence>
<dbReference type="RefSeq" id="WP_034934698.1">
    <property type="nucleotide sequence ID" value="NZ_JFHN01000025.1"/>
</dbReference>
<dbReference type="STRING" id="69222.BG55_04310"/>